<dbReference type="AlphaFoldDB" id="A0AAD6TX64"/>
<gene>
    <name evidence="2" type="ORF">B0H15DRAFT_954586</name>
</gene>
<sequence length="829" mass="94014">MALETASRTQLEAVLDICDQHKLTVPTFVVSVLRHPDFSHHPAVNDLAAHSDEILRAFLKHPKSSDSTLAWANGIIKSQYAQFIRDLADKENGWHFSAANTSAAQLQEFRIEDMATKMKTLAPELWDLFGLLLSANRQPDVEEDSLMDIDLPEDSPAQRAQKHAERRDALIVIKKVVMISVMMQSTNAKCNALESVFGIFLHASNTPYKVIETLAHMGISISSDAIENAVRSLSRETRQTLRAMGETLLVGYAYNNFDINFPGIVPVVEKSTDTLTHLTSCGLIFLEHGVTADHLRCSEELWKKNPLNPAFDVSTAPSTPTMLELEQHLEKLHPEKPHPSNLTSRERFNSWLFRSDLVTYGPGYFDIFSAELGKPEMIEQIPVVPMRWAPARSLDVKQSMVAGNLQAIPEFIQQGGVGDPTEKVQGPWLPSLLSIVPFVILFHGDLGTGERILSLLQRRAIEDTPWRRYQYVIYVMGLFHLKMAAADAIWRIFIEPKIGREDPTSLMHFVALLRPKETGKIGSDPGFRRMHEVIAHVGAALRLDAWRIEVLRRNPQWKSLQDFADSKPSFALITEISNYLASHYVAGAEHHNIFELRQKPKAQRDQQNENILQMHQYFSLYEELSSAMNYGDIGRVETLFPTWIYIFKATGKHKYAAHMKKFLIDVHFVYPPPLRHAVRYNIMPNPTGVDGKSRGVDWVVEQMINLPTKDTYGGRGSNYTKKRVLEESPLIHIYSQCCDNIARNFHLSSFTSQHGAPDMAKTLGKTSKYMQEHQPNEHRTGRTTAYIIPDIINHGQDRMFAGDTEQENISEEYEEFGDTQIEPDDLLVE</sequence>
<reference evidence="2" key="1">
    <citation type="submission" date="2023-03" db="EMBL/GenBank/DDBJ databases">
        <title>Massive genome expansion in bonnet fungi (Mycena s.s.) driven by repeated elements and novel gene families across ecological guilds.</title>
        <authorList>
            <consortium name="Lawrence Berkeley National Laboratory"/>
            <person name="Harder C.B."/>
            <person name="Miyauchi S."/>
            <person name="Viragh M."/>
            <person name="Kuo A."/>
            <person name="Thoen E."/>
            <person name="Andreopoulos B."/>
            <person name="Lu D."/>
            <person name="Skrede I."/>
            <person name="Drula E."/>
            <person name="Henrissat B."/>
            <person name="Morin E."/>
            <person name="Kohler A."/>
            <person name="Barry K."/>
            <person name="LaButti K."/>
            <person name="Morin E."/>
            <person name="Salamov A."/>
            <person name="Lipzen A."/>
            <person name="Mereny Z."/>
            <person name="Hegedus B."/>
            <person name="Baldrian P."/>
            <person name="Stursova M."/>
            <person name="Weitz H."/>
            <person name="Taylor A."/>
            <person name="Grigoriev I.V."/>
            <person name="Nagy L.G."/>
            <person name="Martin F."/>
            <person name="Kauserud H."/>
        </authorList>
    </citation>
    <scope>NUCLEOTIDE SEQUENCE</scope>
    <source>
        <strain evidence="2">CBHHK173m</strain>
    </source>
</reference>
<dbReference type="Pfam" id="PF20231">
    <property type="entry name" value="DUF6589"/>
    <property type="match status" value="1"/>
</dbReference>
<proteinExistence type="predicted"/>
<name>A0AAD6TX64_9AGAR</name>
<dbReference type="Proteomes" id="UP001222325">
    <property type="component" value="Unassembled WGS sequence"/>
</dbReference>
<dbReference type="EMBL" id="JARJCN010000066">
    <property type="protein sequence ID" value="KAJ7078451.1"/>
    <property type="molecule type" value="Genomic_DNA"/>
</dbReference>
<evidence type="ECO:0000259" key="1">
    <source>
        <dbReference type="Pfam" id="PF20231"/>
    </source>
</evidence>
<protein>
    <recommendedName>
        <fullName evidence="1">DUF6589 domain-containing protein</fullName>
    </recommendedName>
</protein>
<comment type="caution">
    <text evidence="2">The sequence shown here is derived from an EMBL/GenBank/DDBJ whole genome shotgun (WGS) entry which is preliminary data.</text>
</comment>
<evidence type="ECO:0000313" key="2">
    <source>
        <dbReference type="EMBL" id="KAJ7078451.1"/>
    </source>
</evidence>
<accession>A0AAD6TX64</accession>
<feature type="domain" description="DUF6589" evidence="1">
    <location>
        <begin position="346"/>
        <end position="754"/>
    </location>
</feature>
<dbReference type="InterPro" id="IPR046496">
    <property type="entry name" value="DUF6589"/>
</dbReference>
<evidence type="ECO:0000313" key="3">
    <source>
        <dbReference type="Proteomes" id="UP001222325"/>
    </source>
</evidence>
<keyword evidence="3" id="KW-1185">Reference proteome</keyword>
<organism evidence="2 3">
    <name type="scientific">Mycena belliarum</name>
    <dbReference type="NCBI Taxonomy" id="1033014"/>
    <lineage>
        <taxon>Eukaryota</taxon>
        <taxon>Fungi</taxon>
        <taxon>Dikarya</taxon>
        <taxon>Basidiomycota</taxon>
        <taxon>Agaricomycotina</taxon>
        <taxon>Agaricomycetes</taxon>
        <taxon>Agaricomycetidae</taxon>
        <taxon>Agaricales</taxon>
        <taxon>Marasmiineae</taxon>
        <taxon>Mycenaceae</taxon>
        <taxon>Mycena</taxon>
    </lineage>
</organism>